<keyword evidence="2" id="KW-1185">Reference proteome</keyword>
<name>D5UWR9_TSUPD</name>
<sequence>MADGELAQIIDAAHEAIKGRPSMVLDGNPHEELARALERHATRLDEAAKGLEEVGQVNHLGPTREGEAATYNIRLGAVEHERSLHRTYLAQAVEARSLASSIRETGRRILRTEGFSQADISRVIGN</sequence>
<evidence type="ECO:0000313" key="1">
    <source>
        <dbReference type="EMBL" id="ADG77941.1"/>
    </source>
</evidence>
<accession>D5UWR9</accession>
<reference evidence="1 2" key="2">
    <citation type="journal article" date="2011" name="Stand. Genomic Sci.">
        <title>Complete genome sequence of Tsukamurella paurometabola type strain (no. 33).</title>
        <authorList>
            <person name="Munk A.C."/>
            <person name="Lapidus A."/>
            <person name="Lucas S."/>
            <person name="Nolan M."/>
            <person name="Tice H."/>
            <person name="Cheng J.F."/>
            <person name="Del Rio T.G."/>
            <person name="Goodwin L."/>
            <person name="Pitluck S."/>
            <person name="Liolios K."/>
            <person name="Huntemann M."/>
            <person name="Ivanova N."/>
            <person name="Mavromatis K."/>
            <person name="Mikhailova N."/>
            <person name="Pati A."/>
            <person name="Chen A."/>
            <person name="Palaniappan K."/>
            <person name="Tapia R."/>
            <person name="Han C."/>
            <person name="Land M."/>
            <person name="Hauser L."/>
            <person name="Chang Y.J."/>
            <person name="Jeffries C.D."/>
            <person name="Brettin T."/>
            <person name="Yasawong M."/>
            <person name="Brambilla E.M."/>
            <person name="Rohde M."/>
            <person name="Sikorski J."/>
            <person name="Goker M."/>
            <person name="Detter J.C."/>
            <person name="Woyke T."/>
            <person name="Bristow J."/>
            <person name="Eisen J.A."/>
            <person name="Markowitz V."/>
            <person name="Hugenholtz P."/>
            <person name="Kyrpides N.C."/>
            <person name="Klenk H.P."/>
        </authorList>
    </citation>
    <scope>NUCLEOTIDE SEQUENCE [LARGE SCALE GENOMIC DNA]</scope>
    <source>
        <strain evidence="2">ATCC 8368 / DSM 20162 / CCUG 35730 / CIP 100753 / JCM 10117 / KCTC 9821 / NBRC 16120 / NCIMB 702349 / NCTC 13040</strain>
    </source>
</reference>
<dbReference type="EMBL" id="CP001966">
    <property type="protein sequence ID" value="ADG77941.1"/>
    <property type="molecule type" value="Genomic_DNA"/>
</dbReference>
<dbReference type="Proteomes" id="UP000001213">
    <property type="component" value="Chromosome"/>
</dbReference>
<dbReference type="STRING" id="521096.Tpau_1312"/>
<gene>
    <name evidence="1" type="ordered locus">Tpau_1312</name>
</gene>
<proteinExistence type="predicted"/>
<dbReference type="HOGENOM" id="CLU_1980642_0_0_11"/>
<organism evidence="1 2">
    <name type="scientific">Tsukamurella paurometabola (strain ATCC 8368 / DSM 20162 / CCUG 35730 / CIP 100753 / JCM 10117 / KCTC 9821 / NBRC 16120 / NCIMB 702349 / NCTC 13040)</name>
    <name type="common">Corynebacterium paurometabolum</name>
    <dbReference type="NCBI Taxonomy" id="521096"/>
    <lineage>
        <taxon>Bacteria</taxon>
        <taxon>Bacillati</taxon>
        <taxon>Actinomycetota</taxon>
        <taxon>Actinomycetes</taxon>
        <taxon>Mycobacteriales</taxon>
        <taxon>Tsukamurellaceae</taxon>
        <taxon>Tsukamurella</taxon>
    </lineage>
</organism>
<dbReference type="AlphaFoldDB" id="D5UWR9"/>
<evidence type="ECO:0000313" key="2">
    <source>
        <dbReference type="Proteomes" id="UP000001213"/>
    </source>
</evidence>
<reference evidence="2" key="1">
    <citation type="submission" date="2010-03" db="EMBL/GenBank/DDBJ databases">
        <title>The complete chromosome of Tsukamurella paurometabola DSM 20162.</title>
        <authorList>
            <consortium name="US DOE Joint Genome Institute (JGI-PGF)"/>
            <person name="Lucas S."/>
            <person name="Copeland A."/>
            <person name="Lapidus A."/>
            <person name="Glavina del Rio T."/>
            <person name="Dalin E."/>
            <person name="Tice H."/>
            <person name="Bruce D."/>
            <person name="Goodwin L."/>
            <person name="Pitluck S."/>
            <person name="Kyrpides N."/>
            <person name="Mavromatis K."/>
            <person name="Ivanova N."/>
            <person name="Mikhailova N."/>
            <person name="Munk A.C."/>
            <person name="Brettin T."/>
            <person name="Detter J.C."/>
            <person name="Tapia R."/>
            <person name="Han C."/>
            <person name="Larimer F."/>
            <person name="Land M."/>
            <person name="Hauser L."/>
            <person name="Markowitz V."/>
            <person name="Cheng J.-F."/>
            <person name="Hugenholtz P."/>
            <person name="Woyke T."/>
            <person name="Wu D."/>
            <person name="Jando M."/>
            <person name="Brambilla E."/>
            <person name="Klenk H.-P."/>
            <person name="Eisen J.A."/>
        </authorList>
    </citation>
    <scope>NUCLEOTIDE SEQUENCE [LARGE SCALE GENOMIC DNA]</scope>
    <source>
        <strain evidence="2">ATCC 8368 / DSM 20162 / CCUG 35730 / CIP 100753 / JCM 10117 / KCTC 9821 / NBRC 16120 / NCIMB 702349 / NCTC 13040</strain>
    </source>
</reference>
<dbReference type="RefSeq" id="WP_013125979.1">
    <property type="nucleotide sequence ID" value="NC_014158.1"/>
</dbReference>
<dbReference type="KEGG" id="tpr:Tpau_1312"/>
<protein>
    <submittedName>
        <fullName evidence="1">Uncharacterized protein</fullName>
    </submittedName>
</protein>